<organism evidence="4 5">
    <name type="scientific">Secundilactobacillus similis DSM 23365 = JCM 2765</name>
    <dbReference type="NCBI Taxonomy" id="1423804"/>
    <lineage>
        <taxon>Bacteria</taxon>
        <taxon>Bacillati</taxon>
        <taxon>Bacillota</taxon>
        <taxon>Bacilli</taxon>
        <taxon>Lactobacillales</taxon>
        <taxon>Lactobacillaceae</taxon>
        <taxon>Secundilactobacillus</taxon>
    </lineage>
</organism>
<dbReference type="InterPro" id="IPR003362">
    <property type="entry name" value="Bact_transf"/>
</dbReference>
<reference evidence="4 5" key="1">
    <citation type="journal article" date="2015" name="Genome Announc.">
        <title>Expanding the biotechnology potential of lactobacilli through comparative genomics of 213 strains and associated genera.</title>
        <authorList>
            <person name="Sun Z."/>
            <person name="Harris H.M."/>
            <person name="McCann A."/>
            <person name="Guo C."/>
            <person name="Argimon S."/>
            <person name="Zhang W."/>
            <person name="Yang X."/>
            <person name="Jeffery I.B."/>
            <person name="Cooney J.C."/>
            <person name="Kagawa T.F."/>
            <person name="Liu W."/>
            <person name="Song Y."/>
            <person name="Salvetti E."/>
            <person name="Wrobel A."/>
            <person name="Rasinkangas P."/>
            <person name="Parkhill J."/>
            <person name="Rea M.C."/>
            <person name="O'Sullivan O."/>
            <person name="Ritari J."/>
            <person name="Douillard F.P."/>
            <person name="Paul Ross R."/>
            <person name="Yang R."/>
            <person name="Briner A.E."/>
            <person name="Felis G.E."/>
            <person name="de Vos W.M."/>
            <person name="Barrangou R."/>
            <person name="Klaenhammer T.R."/>
            <person name="Caufield P.W."/>
            <person name="Cui Y."/>
            <person name="Zhang H."/>
            <person name="O'Toole P.W."/>
        </authorList>
    </citation>
    <scope>NUCLEOTIDE SEQUENCE [LARGE SCALE GENOMIC DNA]</scope>
    <source>
        <strain evidence="4 5">DSM 23365</strain>
    </source>
</reference>
<keyword evidence="2" id="KW-0472">Membrane</keyword>
<dbReference type="OrthoDB" id="9808602at2"/>
<dbReference type="EMBL" id="AYZM01000087">
    <property type="protein sequence ID" value="KRN23807.1"/>
    <property type="molecule type" value="Genomic_DNA"/>
</dbReference>
<dbReference type="PATRIC" id="fig|1423804.4.peg.603"/>
<keyword evidence="5" id="KW-1185">Reference proteome</keyword>
<evidence type="ECO:0000256" key="2">
    <source>
        <dbReference type="SAM" id="Phobius"/>
    </source>
</evidence>
<sequence length="229" mass="26262">MILGKKYREEPQVEVTNNHAEEQVIETYREEIKGRVHSGYLPFKAMFDFCFALILFVVTLPLVVVAIIAVKLESKGPAFYHQVRVGLMGKHIKVTKLRSMYIDAEKHGAKWADKDDPRVTRVGHFLRKTRIDELPQLLSVLRGEMSLIGPRPERPEFTEEFSHEYPGFEQRLRIKPGLSGYAQVHGGYDIDPGQKAKLDCYYIDHFGLKMDAHVFFETIKTVITGEGAR</sequence>
<name>A0A0R2F5W2_9LACO</name>
<comment type="caution">
    <text evidence="4">The sequence shown here is derived from an EMBL/GenBank/DDBJ whole genome shotgun (WGS) entry which is preliminary data.</text>
</comment>
<accession>A0A0R2F5W2</accession>
<dbReference type="AlphaFoldDB" id="A0A0R2F5W2"/>
<dbReference type="STRING" id="1423804.FD14_GL000558"/>
<evidence type="ECO:0000313" key="5">
    <source>
        <dbReference type="Proteomes" id="UP000051442"/>
    </source>
</evidence>
<dbReference type="PANTHER" id="PTHR30576">
    <property type="entry name" value="COLANIC BIOSYNTHESIS UDP-GLUCOSE LIPID CARRIER TRANSFERASE"/>
    <property type="match status" value="1"/>
</dbReference>
<evidence type="ECO:0000313" key="4">
    <source>
        <dbReference type="EMBL" id="KRN23807.1"/>
    </source>
</evidence>
<feature type="transmembrane region" description="Helical" evidence="2">
    <location>
        <begin position="45"/>
        <end position="70"/>
    </location>
</feature>
<feature type="domain" description="Bacterial sugar transferase" evidence="3">
    <location>
        <begin position="44"/>
        <end position="223"/>
    </location>
</feature>
<keyword evidence="2" id="KW-0812">Transmembrane</keyword>
<dbReference type="GO" id="GO:0016780">
    <property type="term" value="F:phosphotransferase activity, for other substituted phosphate groups"/>
    <property type="evidence" value="ECO:0007669"/>
    <property type="project" value="TreeGrafter"/>
</dbReference>
<keyword evidence="4" id="KW-0808">Transferase</keyword>
<keyword evidence="2" id="KW-1133">Transmembrane helix</keyword>
<dbReference type="RefSeq" id="WP_057151888.1">
    <property type="nucleotide sequence ID" value="NZ_AYZM01000087.1"/>
</dbReference>
<dbReference type="Proteomes" id="UP000051442">
    <property type="component" value="Unassembled WGS sequence"/>
</dbReference>
<evidence type="ECO:0000256" key="1">
    <source>
        <dbReference type="ARBA" id="ARBA00006464"/>
    </source>
</evidence>
<dbReference type="Pfam" id="PF02397">
    <property type="entry name" value="Bac_transf"/>
    <property type="match status" value="1"/>
</dbReference>
<dbReference type="PANTHER" id="PTHR30576:SF0">
    <property type="entry name" value="UNDECAPRENYL-PHOSPHATE N-ACETYLGALACTOSAMINYL 1-PHOSPHATE TRANSFERASE-RELATED"/>
    <property type="match status" value="1"/>
</dbReference>
<proteinExistence type="inferred from homology"/>
<protein>
    <submittedName>
        <fullName evidence="4">Priming glycosyltransferase, polyprenyl glycosylphosphotransferase</fullName>
    </submittedName>
</protein>
<comment type="similarity">
    <text evidence="1">Belongs to the bacterial sugar transferase family.</text>
</comment>
<evidence type="ECO:0000259" key="3">
    <source>
        <dbReference type="Pfam" id="PF02397"/>
    </source>
</evidence>
<gene>
    <name evidence="4" type="ORF">FD14_GL000558</name>
</gene>